<dbReference type="Proteomes" id="UP000290572">
    <property type="component" value="Unassembled WGS sequence"/>
</dbReference>
<comment type="caution">
    <text evidence="1">The sequence shown here is derived from an EMBL/GenBank/DDBJ whole genome shotgun (WGS) entry which is preliminary data.</text>
</comment>
<name>A0A498LDY9_LABRO</name>
<keyword evidence="2" id="KW-1185">Reference proteome</keyword>
<gene>
    <name evidence="1" type="ORF">ROHU_012338</name>
</gene>
<evidence type="ECO:0000313" key="1">
    <source>
        <dbReference type="EMBL" id="RXN06451.1"/>
    </source>
</evidence>
<protein>
    <submittedName>
        <fullName evidence="1">Uncharacterized protein</fullName>
    </submittedName>
</protein>
<reference evidence="1 2" key="1">
    <citation type="submission" date="2018-03" db="EMBL/GenBank/DDBJ databases">
        <title>Draft genome sequence of Rohu Carp (Labeo rohita).</title>
        <authorList>
            <person name="Das P."/>
            <person name="Kushwaha B."/>
            <person name="Joshi C.G."/>
            <person name="Kumar D."/>
            <person name="Nagpure N.S."/>
            <person name="Sahoo L."/>
            <person name="Das S.P."/>
            <person name="Bit A."/>
            <person name="Patnaik S."/>
            <person name="Meher P.K."/>
            <person name="Jayasankar P."/>
            <person name="Koringa P.G."/>
            <person name="Patel N.V."/>
            <person name="Hinsu A.T."/>
            <person name="Kumar R."/>
            <person name="Pandey M."/>
            <person name="Agarwal S."/>
            <person name="Srivastava S."/>
            <person name="Singh M."/>
            <person name="Iquebal M.A."/>
            <person name="Jaiswal S."/>
            <person name="Angadi U.B."/>
            <person name="Kumar N."/>
            <person name="Raza M."/>
            <person name="Shah T.M."/>
            <person name="Rai A."/>
            <person name="Jena J.K."/>
        </authorList>
    </citation>
    <scope>NUCLEOTIDE SEQUENCE [LARGE SCALE GENOMIC DNA]</scope>
    <source>
        <strain evidence="1">DASCIFA01</strain>
        <tissue evidence="1">Testis</tissue>
    </source>
</reference>
<proteinExistence type="predicted"/>
<dbReference type="EMBL" id="QBIY01013369">
    <property type="protein sequence ID" value="RXN06451.1"/>
    <property type="molecule type" value="Genomic_DNA"/>
</dbReference>
<organism evidence="1 2">
    <name type="scientific">Labeo rohita</name>
    <name type="common">Indian major carp</name>
    <name type="synonym">Cyprinus rohita</name>
    <dbReference type="NCBI Taxonomy" id="84645"/>
    <lineage>
        <taxon>Eukaryota</taxon>
        <taxon>Metazoa</taxon>
        <taxon>Chordata</taxon>
        <taxon>Craniata</taxon>
        <taxon>Vertebrata</taxon>
        <taxon>Euteleostomi</taxon>
        <taxon>Actinopterygii</taxon>
        <taxon>Neopterygii</taxon>
        <taxon>Teleostei</taxon>
        <taxon>Ostariophysi</taxon>
        <taxon>Cypriniformes</taxon>
        <taxon>Cyprinidae</taxon>
        <taxon>Labeoninae</taxon>
        <taxon>Labeonini</taxon>
        <taxon>Labeo</taxon>
    </lineage>
</organism>
<dbReference type="AlphaFoldDB" id="A0A498LDY9"/>
<sequence length="157" mass="17240">MVKSLVPEVEKLDMSDISKWEWFKFKTRQIAVDTVKHNQIGNYLLTEELPAASLDPQVEFDAESVYQISGSVKPAIPRITGDGHSTIGSQSLRAFFKAIPPSTYFVRGEGGYSSHDQACILPMVRVTQKCLCEVPSITVSPGKAVILISINGNISKL</sequence>
<evidence type="ECO:0000313" key="2">
    <source>
        <dbReference type="Proteomes" id="UP000290572"/>
    </source>
</evidence>
<accession>A0A498LDY9</accession>